<organism evidence="1 2">
    <name type="scientific">Papaver nudicaule</name>
    <name type="common">Iceland poppy</name>
    <dbReference type="NCBI Taxonomy" id="74823"/>
    <lineage>
        <taxon>Eukaryota</taxon>
        <taxon>Viridiplantae</taxon>
        <taxon>Streptophyta</taxon>
        <taxon>Embryophyta</taxon>
        <taxon>Tracheophyta</taxon>
        <taxon>Spermatophyta</taxon>
        <taxon>Magnoliopsida</taxon>
        <taxon>Ranunculales</taxon>
        <taxon>Papaveraceae</taxon>
        <taxon>Papaveroideae</taxon>
        <taxon>Papaver</taxon>
    </lineage>
</organism>
<gene>
    <name evidence="1" type="ORF">MKW94_028157</name>
</gene>
<dbReference type="Proteomes" id="UP001177140">
    <property type="component" value="Unassembled WGS sequence"/>
</dbReference>
<evidence type="ECO:0000313" key="2">
    <source>
        <dbReference type="Proteomes" id="UP001177140"/>
    </source>
</evidence>
<proteinExistence type="predicted"/>
<accession>A0AA41RWH2</accession>
<keyword evidence="2" id="KW-1185">Reference proteome</keyword>
<feature type="non-terminal residue" evidence="1">
    <location>
        <position position="1"/>
    </location>
</feature>
<comment type="caution">
    <text evidence="1">The sequence shown here is derived from an EMBL/GenBank/DDBJ whole genome shotgun (WGS) entry which is preliminary data.</text>
</comment>
<sequence>NSSQFFTPLVCDTMITLRLRFRSQAEASLKWLSGDHMHSKKFMFLWQQPVQHLIQALRRNNR</sequence>
<dbReference type="AlphaFoldDB" id="A0AA41RWH2"/>
<protein>
    <submittedName>
        <fullName evidence="1">Uncharacterized protein</fullName>
    </submittedName>
</protein>
<evidence type="ECO:0000313" key="1">
    <source>
        <dbReference type="EMBL" id="MCL7024280.1"/>
    </source>
</evidence>
<reference evidence="1" key="1">
    <citation type="submission" date="2022-03" db="EMBL/GenBank/DDBJ databases">
        <title>A functionally conserved STORR gene fusion in Papaver species that diverged 16.8 million years ago.</title>
        <authorList>
            <person name="Catania T."/>
        </authorList>
    </citation>
    <scope>NUCLEOTIDE SEQUENCE</scope>
    <source>
        <strain evidence="1">S-191538</strain>
    </source>
</reference>
<name>A0AA41RWH2_PAPNU</name>
<feature type="non-terminal residue" evidence="1">
    <location>
        <position position="62"/>
    </location>
</feature>
<dbReference type="EMBL" id="JAJJMA010032729">
    <property type="protein sequence ID" value="MCL7024280.1"/>
    <property type="molecule type" value="Genomic_DNA"/>
</dbReference>